<dbReference type="Gene3D" id="1.10.10.10">
    <property type="entry name" value="Winged helix-like DNA-binding domain superfamily/Winged helix DNA-binding domain"/>
    <property type="match status" value="1"/>
</dbReference>
<proteinExistence type="predicted"/>
<dbReference type="InterPro" id="IPR027417">
    <property type="entry name" value="P-loop_NTPase"/>
</dbReference>
<dbReference type="InterPro" id="IPR041664">
    <property type="entry name" value="AAA_16"/>
</dbReference>
<dbReference type="PANTHER" id="PTHR47691">
    <property type="entry name" value="REGULATOR-RELATED"/>
    <property type="match status" value="1"/>
</dbReference>
<organism evidence="2 3">
    <name type="scientific">Actinosynnema pretiosum subsp. pretiosum</name>
    <dbReference type="NCBI Taxonomy" id="103721"/>
    <lineage>
        <taxon>Bacteria</taxon>
        <taxon>Bacillati</taxon>
        <taxon>Actinomycetota</taxon>
        <taxon>Actinomycetes</taxon>
        <taxon>Pseudonocardiales</taxon>
        <taxon>Pseudonocardiaceae</taxon>
        <taxon>Actinosynnema</taxon>
    </lineage>
</organism>
<protein>
    <submittedName>
        <fullName evidence="2">ATP-binding protein</fullName>
    </submittedName>
</protein>
<evidence type="ECO:0000313" key="3">
    <source>
        <dbReference type="Proteomes" id="UP000677152"/>
    </source>
</evidence>
<keyword evidence="2" id="KW-0067">ATP-binding</keyword>
<dbReference type="PANTHER" id="PTHR47691:SF3">
    <property type="entry name" value="HTH-TYPE TRANSCRIPTIONAL REGULATOR RV0890C-RELATED"/>
    <property type="match status" value="1"/>
</dbReference>
<dbReference type="Gene3D" id="3.40.50.300">
    <property type="entry name" value="P-loop containing nucleotide triphosphate hydrolases"/>
    <property type="match status" value="1"/>
</dbReference>
<dbReference type="GO" id="GO:0043531">
    <property type="term" value="F:ADP binding"/>
    <property type="evidence" value="ECO:0007669"/>
    <property type="project" value="InterPro"/>
</dbReference>
<reference evidence="2" key="1">
    <citation type="submission" date="2021-04" db="EMBL/GenBank/DDBJ databases">
        <title>Genomic sequence of Actinosynnema pretiosum subsp. pretiosum ATCC 31280 (C-14919).</title>
        <authorList>
            <person name="Bai L."/>
            <person name="Wang X."/>
            <person name="Xiao Y."/>
        </authorList>
    </citation>
    <scope>NUCLEOTIDE SEQUENCE</scope>
    <source>
        <strain evidence="2">ATCC 31280</strain>
    </source>
</reference>
<dbReference type="Proteomes" id="UP000677152">
    <property type="component" value="Chromosome"/>
</dbReference>
<gene>
    <name evidence="2" type="ORF">KCV87_29050</name>
</gene>
<evidence type="ECO:0000313" key="2">
    <source>
        <dbReference type="EMBL" id="QUF03417.1"/>
    </source>
</evidence>
<dbReference type="PRINTS" id="PR00364">
    <property type="entry name" value="DISEASERSIST"/>
</dbReference>
<dbReference type="EMBL" id="CP073249">
    <property type="protein sequence ID" value="QUF03417.1"/>
    <property type="molecule type" value="Genomic_DNA"/>
</dbReference>
<dbReference type="Pfam" id="PF13191">
    <property type="entry name" value="AAA_16"/>
    <property type="match status" value="1"/>
</dbReference>
<sequence length="443" mass="49616">MSGGVLPWVVMAVLLPLAIGELREWWPRLAVRLVRWSARRLGDPQACARYEEEWVANLEEVPGKLSPLVAALGYLVAVPRMRRVIRRGPVPLNVRPAEIPDSPEEFVGRLDELARLDAHLFQHTLRRPSKRGVPTLLVTGAAGVGKTALVLRWAHLNQAYRFPDGNLYAWFSGRDIGEPVDAFTVLGRFLRALGVRPAHIPATLEERTAVYRTLTARRRLLVVLENAYFTDQVRPLLPAGPRSFTIVISRWELADFAELGNTHHFQVAPFDHHDAIEFLQRTVGEAQVNRELDAAQELARFCAYLPLALSVASKHLAIRREKPFHRLNAELVDASNFPEELSDDPTAGAEWVFDNSYSALPAAAARLFRRLGALPGGRVAVGDAVLLMACTEAEARRLLVELVEENLLSPVRCDTFHLHPVLHAYARKALHDEEPGYRLPHQD</sequence>
<name>A0AA45L506_9PSEU</name>
<dbReference type="SUPFAM" id="SSF52540">
    <property type="entry name" value="P-loop containing nucleoside triphosphate hydrolases"/>
    <property type="match status" value="1"/>
</dbReference>
<dbReference type="GO" id="GO:0005524">
    <property type="term" value="F:ATP binding"/>
    <property type="evidence" value="ECO:0007669"/>
    <property type="project" value="UniProtKB-KW"/>
</dbReference>
<evidence type="ECO:0000259" key="1">
    <source>
        <dbReference type="Pfam" id="PF13191"/>
    </source>
</evidence>
<accession>A0AA45L506</accession>
<feature type="domain" description="Orc1-like AAA ATPase" evidence="1">
    <location>
        <begin position="105"/>
        <end position="209"/>
    </location>
</feature>
<dbReference type="AlphaFoldDB" id="A0AA45L506"/>
<dbReference type="InterPro" id="IPR036388">
    <property type="entry name" value="WH-like_DNA-bd_sf"/>
</dbReference>
<keyword evidence="2" id="KW-0547">Nucleotide-binding</keyword>